<evidence type="ECO:0000313" key="3">
    <source>
        <dbReference type="EMBL" id="SHK01402.1"/>
    </source>
</evidence>
<evidence type="ECO:0000313" key="4">
    <source>
        <dbReference type="EMBL" id="SHK05195.1"/>
    </source>
</evidence>
<keyword evidence="5" id="KW-1185">Reference proteome</keyword>
<accession>A0A1M6N9I7</accession>
<dbReference type="EMBL" id="FQZE01000050">
    <property type="protein sequence ID" value="SHK01402.1"/>
    <property type="molecule type" value="Genomic_DNA"/>
</dbReference>
<dbReference type="RefSeq" id="WP_217652614.1">
    <property type="nucleotide sequence ID" value="NZ_FQZE01000001.1"/>
</dbReference>
<reference evidence="2 5" key="1">
    <citation type="submission" date="2016-11" db="EMBL/GenBank/DDBJ databases">
        <authorList>
            <person name="Jaros S."/>
            <person name="Januszkiewicz K."/>
            <person name="Wedrychowicz H."/>
        </authorList>
    </citation>
    <scope>NUCLEOTIDE SEQUENCE [LARGE SCALE GENOMIC DNA]</scope>
    <source>
        <strain evidence="2 5">DSM 27063</strain>
    </source>
</reference>
<dbReference type="EMBL" id="FQZE01000040">
    <property type="protein sequence ID" value="SHJ92343.1"/>
    <property type="molecule type" value="Genomic_DNA"/>
</dbReference>
<feature type="non-terminal residue" evidence="2">
    <location>
        <position position="1"/>
    </location>
</feature>
<proteinExistence type="predicted"/>
<dbReference type="EMBL" id="FQZE01000001">
    <property type="protein sequence ID" value="SHI37409.1"/>
    <property type="molecule type" value="Genomic_DNA"/>
</dbReference>
<dbReference type="EMBL" id="FQZE01000056">
    <property type="protein sequence ID" value="SHK05195.1"/>
    <property type="molecule type" value="Genomic_DNA"/>
</dbReference>
<dbReference type="Proteomes" id="UP000184050">
    <property type="component" value="Unassembled WGS sequence"/>
</dbReference>
<protein>
    <submittedName>
        <fullName evidence="2">Uncharacterized protein</fullName>
    </submittedName>
</protein>
<evidence type="ECO:0000313" key="2">
    <source>
        <dbReference type="EMBL" id="SHJ92343.1"/>
    </source>
</evidence>
<gene>
    <name evidence="1" type="ORF">SAMN05444280_101251</name>
    <name evidence="2" type="ORF">SAMN05444280_14038</name>
    <name evidence="3" type="ORF">SAMN05444280_1501</name>
    <name evidence="4" type="ORF">SAMN05444280_1561</name>
</gene>
<name>A0A1M6N9I7_9BACT</name>
<evidence type="ECO:0000313" key="1">
    <source>
        <dbReference type="EMBL" id="SHI37409.1"/>
    </source>
</evidence>
<organism evidence="2 5">
    <name type="scientific">Tangfeifania diversioriginum</name>
    <dbReference type="NCBI Taxonomy" id="1168035"/>
    <lineage>
        <taxon>Bacteria</taxon>
        <taxon>Pseudomonadati</taxon>
        <taxon>Bacteroidota</taxon>
        <taxon>Bacteroidia</taxon>
        <taxon>Marinilabiliales</taxon>
        <taxon>Prolixibacteraceae</taxon>
        <taxon>Tangfeifania</taxon>
    </lineage>
</organism>
<dbReference type="AlphaFoldDB" id="A0A1M6N9I7"/>
<sequence length="67" mass="7759">AINIAKVEHWLSQPKEARKPFSMTDIKTMNHNRLLLQRFIDVFGVNAYSAKNRNHVNELIYYGTIAA</sequence>
<evidence type="ECO:0000313" key="5">
    <source>
        <dbReference type="Proteomes" id="UP000184050"/>
    </source>
</evidence>